<name>A0A2T3LF76_9GAMM</name>
<organism evidence="1 2">
    <name type="scientific">Photobacterium indicum</name>
    <dbReference type="NCBI Taxonomy" id="81447"/>
    <lineage>
        <taxon>Bacteria</taxon>
        <taxon>Pseudomonadati</taxon>
        <taxon>Pseudomonadota</taxon>
        <taxon>Gammaproteobacteria</taxon>
        <taxon>Vibrionales</taxon>
        <taxon>Vibrionaceae</taxon>
        <taxon>Photobacterium</taxon>
    </lineage>
</organism>
<protein>
    <submittedName>
        <fullName evidence="1">Uncharacterized protein</fullName>
    </submittedName>
</protein>
<reference evidence="1 2" key="1">
    <citation type="submission" date="2018-03" db="EMBL/GenBank/DDBJ databases">
        <title>Whole genome sequencing of Histamine producing bacteria.</title>
        <authorList>
            <person name="Butler K."/>
        </authorList>
    </citation>
    <scope>NUCLEOTIDE SEQUENCE [LARGE SCALE GENOMIC DNA]</scope>
    <source>
        <strain evidence="1 2">ATCC 19614</strain>
    </source>
</reference>
<keyword evidence="2" id="KW-1185">Reference proteome</keyword>
<proteinExistence type="predicted"/>
<comment type="caution">
    <text evidence="1">The sequence shown here is derived from an EMBL/GenBank/DDBJ whole genome shotgun (WGS) entry which is preliminary data.</text>
</comment>
<dbReference type="EMBL" id="PYOC01000001">
    <property type="protein sequence ID" value="PSV50016.1"/>
    <property type="molecule type" value="Genomic_DNA"/>
</dbReference>
<dbReference type="AlphaFoldDB" id="A0A2T3LF76"/>
<evidence type="ECO:0000313" key="2">
    <source>
        <dbReference type="Proteomes" id="UP000241803"/>
    </source>
</evidence>
<dbReference type="Proteomes" id="UP000241803">
    <property type="component" value="Unassembled WGS sequence"/>
</dbReference>
<accession>A0A2T3LF76</accession>
<sequence>MAKTSITSEVSQAIDIKHWGVFGAKERATYKIDDPRDSITQPLLVLSHQIRGIGIGNNA</sequence>
<evidence type="ECO:0000313" key="1">
    <source>
        <dbReference type="EMBL" id="PSV50016.1"/>
    </source>
</evidence>
<gene>
    <name evidence="1" type="ORF">C9J47_05560</name>
</gene>
<dbReference type="RefSeq" id="WP_107252600.1">
    <property type="nucleotide sequence ID" value="NZ_PYOC01000001.1"/>
</dbReference>